<proteinExistence type="predicted"/>
<organism evidence="2 3">
    <name type="scientific">Roridomyces roridus</name>
    <dbReference type="NCBI Taxonomy" id="1738132"/>
    <lineage>
        <taxon>Eukaryota</taxon>
        <taxon>Fungi</taxon>
        <taxon>Dikarya</taxon>
        <taxon>Basidiomycota</taxon>
        <taxon>Agaricomycotina</taxon>
        <taxon>Agaricomycetes</taxon>
        <taxon>Agaricomycetidae</taxon>
        <taxon>Agaricales</taxon>
        <taxon>Marasmiineae</taxon>
        <taxon>Mycenaceae</taxon>
        <taxon>Roridomyces</taxon>
    </lineage>
</organism>
<sequence length="100" mass="11029">MSLSPTTTTTKSRPLARLALHSTATCTSHATLYGKWILATYTDVSKDACKAEFAKFARCLREAKMVVVIWEWSDRAHAGGRAGGARDYHLKPPPRPNTQP</sequence>
<evidence type="ECO:0000256" key="1">
    <source>
        <dbReference type="SAM" id="MobiDB-lite"/>
    </source>
</evidence>
<name>A0AAD7B7I7_9AGAR</name>
<feature type="region of interest" description="Disordered" evidence="1">
    <location>
        <begin position="78"/>
        <end position="100"/>
    </location>
</feature>
<evidence type="ECO:0000313" key="2">
    <source>
        <dbReference type="EMBL" id="KAJ7613063.1"/>
    </source>
</evidence>
<dbReference type="Proteomes" id="UP001221142">
    <property type="component" value="Unassembled WGS sequence"/>
</dbReference>
<keyword evidence="3" id="KW-1185">Reference proteome</keyword>
<dbReference type="AlphaFoldDB" id="A0AAD7B7I7"/>
<reference evidence="2" key="1">
    <citation type="submission" date="2023-03" db="EMBL/GenBank/DDBJ databases">
        <title>Massive genome expansion in bonnet fungi (Mycena s.s.) driven by repeated elements and novel gene families across ecological guilds.</title>
        <authorList>
            <consortium name="Lawrence Berkeley National Laboratory"/>
            <person name="Harder C.B."/>
            <person name="Miyauchi S."/>
            <person name="Viragh M."/>
            <person name="Kuo A."/>
            <person name="Thoen E."/>
            <person name="Andreopoulos B."/>
            <person name="Lu D."/>
            <person name="Skrede I."/>
            <person name="Drula E."/>
            <person name="Henrissat B."/>
            <person name="Morin E."/>
            <person name="Kohler A."/>
            <person name="Barry K."/>
            <person name="LaButti K."/>
            <person name="Morin E."/>
            <person name="Salamov A."/>
            <person name="Lipzen A."/>
            <person name="Mereny Z."/>
            <person name="Hegedus B."/>
            <person name="Baldrian P."/>
            <person name="Stursova M."/>
            <person name="Weitz H."/>
            <person name="Taylor A."/>
            <person name="Grigoriev I.V."/>
            <person name="Nagy L.G."/>
            <person name="Martin F."/>
            <person name="Kauserud H."/>
        </authorList>
    </citation>
    <scope>NUCLEOTIDE SEQUENCE</scope>
    <source>
        <strain evidence="2">9284</strain>
    </source>
</reference>
<dbReference type="EMBL" id="JARKIF010000029">
    <property type="protein sequence ID" value="KAJ7613063.1"/>
    <property type="molecule type" value="Genomic_DNA"/>
</dbReference>
<comment type="caution">
    <text evidence="2">The sequence shown here is derived from an EMBL/GenBank/DDBJ whole genome shotgun (WGS) entry which is preliminary data.</text>
</comment>
<feature type="compositionally biased region" description="Pro residues" evidence="1">
    <location>
        <begin position="91"/>
        <end position="100"/>
    </location>
</feature>
<evidence type="ECO:0000313" key="3">
    <source>
        <dbReference type="Proteomes" id="UP001221142"/>
    </source>
</evidence>
<accession>A0AAD7B7I7</accession>
<gene>
    <name evidence="2" type="ORF">FB45DRAFT_874590</name>
</gene>
<protein>
    <submittedName>
        <fullName evidence="2">Uncharacterized protein</fullName>
    </submittedName>
</protein>